<dbReference type="OrthoDB" id="10250117at2759"/>
<sequence length="798" mass="88201">MPTMSSNAQEKLPTNPREFPDDRVPNFILKAKNGHFHFMMVEPDVSKNYLWYMSEPKLVTVPELENEMRVPGRRWYATDRPGFELQQKNNALATEGEPYVCLHNIKNRDLYYFGRRHAEPPVEKVTLVASVAELYLKSATHRKRLVRVLIDNIRRILKNPQVFRNGDTMIEIRKEAPTEEQLRVLALLPGIAKIYSGLEGKEERRGDPRGPYICDGAQGIPITPDQRVLALISGGIDSPVAAYRMMTRGCLVNGVHFLNSTNDTASVVEKNRRICERLSSIQGRFDMHYVDISTLQSQIVANVPNHNRTLIYKWFMLSLAAAFDDSLFIVTGDSAGQVASQTVHNISTLYPSIRKGVVAPLIGMPKNYIIEEARKIHTFDLSIQEGADCCQYMMCKTGANLMMGRRTLEACVRRVKLTELKVTKEIYRDGQLCESSEFTYFPESGLRKEGDNPAVSAGAQSDALQDGSLDDVVYFDAAAGTKIAEQVKMAMLRAPEGNPNSMHLSGRAARMAVEKVRAQLASVLHVPANDIIFTGGGTESNNIALNGYRVVREAWSHASTSENHNVPADAPVVKVIDLVNHETGSLNRNLVRPPGGRLHIDASQALLKVDFGSLDLSEVDSITVTAHKINGPVGVGAVYLRGLSCNRLYSGGSQEKGIRPGTENVPAIVGFGVALGLDRSHSIHKEIDALMVEELEKMGCEVNRRGEVSGFIVHATLPEGYSNTDVVSRLSTKYHVEIGTGSACKTNEVNTTVYDTLGKNPAPLRSIRISWDSSATLNDAERVISSLKNVMDEMKLKK</sequence>
<keyword evidence="3" id="KW-0547">Nucleotide-binding</keyword>
<evidence type="ECO:0000256" key="3">
    <source>
        <dbReference type="ARBA" id="ARBA00022741"/>
    </source>
</evidence>
<dbReference type="GO" id="GO:0004810">
    <property type="term" value="F:CCA tRNA nucleotidyltransferase activity"/>
    <property type="evidence" value="ECO:0007669"/>
    <property type="project" value="InterPro"/>
</dbReference>
<dbReference type="Pfam" id="PF00266">
    <property type="entry name" value="Aminotran_5"/>
    <property type="match status" value="2"/>
</dbReference>
<dbReference type="SUPFAM" id="SSF53383">
    <property type="entry name" value="PLP-dependent transferases"/>
    <property type="match status" value="1"/>
</dbReference>
<dbReference type="InterPro" id="IPR014729">
    <property type="entry name" value="Rossmann-like_a/b/a_fold"/>
</dbReference>
<dbReference type="InterPro" id="IPR015421">
    <property type="entry name" value="PyrdxlP-dep_Trfase_major"/>
</dbReference>
<organism evidence="7 8">
    <name type="scientific">Leptomonas pyrrhocoris</name>
    <name type="common">Firebug parasite</name>
    <dbReference type="NCBI Taxonomy" id="157538"/>
    <lineage>
        <taxon>Eukaryota</taxon>
        <taxon>Discoba</taxon>
        <taxon>Euglenozoa</taxon>
        <taxon>Kinetoplastea</taxon>
        <taxon>Metakinetoplastina</taxon>
        <taxon>Trypanosomatida</taxon>
        <taxon>Trypanosomatidae</taxon>
        <taxon>Leishmaniinae</taxon>
        <taxon>Leptomonas</taxon>
    </lineage>
</organism>
<feature type="domain" description="Thil AANH" evidence="6">
    <location>
        <begin position="226"/>
        <end position="394"/>
    </location>
</feature>
<dbReference type="EMBL" id="LGTL01000007">
    <property type="protein sequence ID" value="KPA81166.1"/>
    <property type="molecule type" value="Genomic_DNA"/>
</dbReference>
<protein>
    <submittedName>
        <fullName evidence="7">Thiamine biosynthesis-like protein</fullName>
    </submittedName>
</protein>
<dbReference type="RefSeq" id="XP_015659605.1">
    <property type="nucleotide sequence ID" value="XM_015802204.1"/>
</dbReference>
<dbReference type="Pfam" id="PF02568">
    <property type="entry name" value="ThiI"/>
    <property type="match status" value="1"/>
</dbReference>
<evidence type="ECO:0000313" key="8">
    <source>
        <dbReference type="Proteomes" id="UP000037923"/>
    </source>
</evidence>
<comment type="caution">
    <text evidence="7">The sequence shown here is derived from an EMBL/GenBank/DDBJ whole genome shotgun (WGS) entry which is preliminary data.</text>
</comment>
<keyword evidence="8" id="KW-1185">Reference proteome</keyword>
<dbReference type="Proteomes" id="UP000037923">
    <property type="component" value="Unassembled WGS sequence"/>
</dbReference>
<dbReference type="Gene3D" id="1.10.260.50">
    <property type="match status" value="2"/>
</dbReference>
<dbReference type="InterPro" id="IPR020536">
    <property type="entry name" value="ThiI_AANH"/>
</dbReference>
<dbReference type="InterPro" id="IPR000192">
    <property type="entry name" value="Aminotrans_V_dom"/>
</dbReference>
<evidence type="ECO:0000313" key="7">
    <source>
        <dbReference type="EMBL" id="KPA81165.1"/>
    </source>
</evidence>
<dbReference type="Gene3D" id="3.40.640.10">
    <property type="entry name" value="Type I PLP-dependent aspartate aminotransferase-like (Major domain)"/>
    <property type="match status" value="2"/>
</dbReference>
<evidence type="ECO:0000256" key="4">
    <source>
        <dbReference type="ARBA" id="ARBA00022840"/>
    </source>
</evidence>
<dbReference type="GeneID" id="26904797"/>
<dbReference type="PANTHER" id="PTHR11601:SF34">
    <property type="entry name" value="CYSTEINE DESULFURASE"/>
    <property type="match status" value="1"/>
</dbReference>
<keyword evidence="4" id="KW-0067">ATP-binding</keyword>
<comment type="similarity">
    <text evidence="2">Belongs to the class-V pyridoxal-phosphate-dependent aminotransferase family. NifS/IscS subfamily.</text>
</comment>
<feature type="domain" description="Aminotransferase class V" evidence="5">
    <location>
        <begin position="473"/>
        <end position="549"/>
    </location>
</feature>
<feature type="domain" description="Aminotransferase class V" evidence="5">
    <location>
        <begin position="595"/>
        <end position="782"/>
    </location>
</feature>
<dbReference type="GO" id="GO:0005524">
    <property type="term" value="F:ATP binding"/>
    <property type="evidence" value="ECO:0007669"/>
    <property type="project" value="UniProtKB-KW"/>
</dbReference>
<dbReference type="VEuPathDB" id="TriTrypDB:LpyrH10_07_3130"/>
<dbReference type="OMA" id="NPELYWF"/>
<dbReference type="SUPFAM" id="SSF52402">
    <property type="entry name" value="Adenine nucleotide alpha hydrolases-like"/>
    <property type="match status" value="1"/>
</dbReference>
<dbReference type="Gene3D" id="3.90.1150.10">
    <property type="entry name" value="Aspartate Aminotransferase, domain 1"/>
    <property type="match status" value="2"/>
</dbReference>
<dbReference type="EMBL" id="LGTL01000007">
    <property type="protein sequence ID" value="KPA81165.1"/>
    <property type="molecule type" value="Genomic_DNA"/>
</dbReference>
<evidence type="ECO:0000256" key="1">
    <source>
        <dbReference type="ARBA" id="ARBA00001933"/>
    </source>
</evidence>
<evidence type="ECO:0000259" key="6">
    <source>
        <dbReference type="Pfam" id="PF02568"/>
    </source>
</evidence>
<proteinExistence type="inferred from homology"/>
<dbReference type="Gene3D" id="3.40.50.620">
    <property type="entry name" value="HUPs"/>
    <property type="match status" value="1"/>
</dbReference>
<gene>
    <name evidence="7" type="ORF">ABB37_04506</name>
</gene>
<reference evidence="7 8" key="1">
    <citation type="submission" date="2015-07" db="EMBL/GenBank/DDBJ databases">
        <title>High-quality genome of monoxenous trypanosomatid Leptomonas pyrrhocoris.</title>
        <authorList>
            <person name="Flegontov P."/>
            <person name="Butenko A."/>
            <person name="Firsov S."/>
            <person name="Vlcek C."/>
            <person name="Logacheva M.D."/>
            <person name="Field M."/>
            <person name="Filatov D."/>
            <person name="Flegontova O."/>
            <person name="Gerasimov E."/>
            <person name="Jackson A.P."/>
            <person name="Kelly S."/>
            <person name="Opperdoes F."/>
            <person name="O'Reilly A."/>
            <person name="Votypka J."/>
            <person name="Yurchenko V."/>
            <person name="Lukes J."/>
        </authorList>
    </citation>
    <scope>NUCLEOTIDE SEQUENCE [LARGE SCALE GENOMIC DNA]</scope>
    <source>
        <strain evidence="7">H10</strain>
    </source>
</reference>
<evidence type="ECO:0000256" key="2">
    <source>
        <dbReference type="ARBA" id="ARBA00006490"/>
    </source>
</evidence>
<evidence type="ECO:0000259" key="5">
    <source>
        <dbReference type="Pfam" id="PF00266"/>
    </source>
</evidence>
<dbReference type="PANTHER" id="PTHR11601">
    <property type="entry name" value="CYSTEINE DESULFURYLASE FAMILY MEMBER"/>
    <property type="match status" value="1"/>
</dbReference>
<comment type="cofactor">
    <cofactor evidence="1">
        <name>pyridoxal 5'-phosphate</name>
        <dbReference type="ChEBI" id="CHEBI:597326"/>
    </cofactor>
</comment>
<accession>A0A0M9G2Q8</accession>
<dbReference type="Gene3D" id="3.30.70.1510">
    <property type="entry name" value="THUMP domain-like"/>
    <property type="match status" value="1"/>
</dbReference>
<dbReference type="RefSeq" id="XP_015659604.1">
    <property type="nucleotide sequence ID" value="XM_015802203.1"/>
</dbReference>
<name>A0A0M9G2Q8_LEPPY</name>
<dbReference type="InterPro" id="IPR015422">
    <property type="entry name" value="PyrdxlP-dep_Trfase_small"/>
</dbReference>
<dbReference type="InterPro" id="IPR015424">
    <property type="entry name" value="PyrdxlP-dep_Trfase"/>
</dbReference>
<dbReference type="AlphaFoldDB" id="A0A0M9G2Q8"/>
<dbReference type="SUPFAM" id="SSF143437">
    <property type="entry name" value="THUMP domain-like"/>
    <property type="match status" value="1"/>
</dbReference>